<feature type="transmembrane region" description="Helical" evidence="8">
    <location>
        <begin position="186"/>
        <end position="211"/>
    </location>
</feature>
<keyword evidence="7 8" id="KW-0472">Membrane</keyword>
<evidence type="ECO:0000256" key="4">
    <source>
        <dbReference type="ARBA" id="ARBA00022475"/>
    </source>
</evidence>
<feature type="transmembrane region" description="Helical" evidence="8">
    <location>
        <begin position="12"/>
        <end position="34"/>
    </location>
</feature>
<dbReference type="Pfam" id="PF02028">
    <property type="entry name" value="BCCT"/>
    <property type="match status" value="1"/>
</dbReference>
<dbReference type="RefSeq" id="WP_090498505.1">
    <property type="nucleotide sequence ID" value="NZ_FOWX01000005.1"/>
</dbReference>
<evidence type="ECO:0000256" key="1">
    <source>
        <dbReference type="ARBA" id="ARBA00004651"/>
    </source>
</evidence>
<dbReference type="AlphaFoldDB" id="A0A1I5MRN4"/>
<dbReference type="PANTHER" id="PTHR30047:SF7">
    <property type="entry name" value="HIGH-AFFINITY CHOLINE TRANSPORT PROTEIN"/>
    <property type="match status" value="1"/>
</dbReference>
<keyword evidence="10" id="KW-1185">Reference proteome</keyword>
<dbReference type="GO" id="GO:0005886">
    <property type="term" value="C:plasma membrane"/>
    <property type="evidence" value="ECO:0007669"/>
    <property type="project" value="UniProtKB-SubCell"/>
</dbReference>
<dbReference type="InterPro" id="IPR000060">
    <property type="entry name" value="BCCT_transptr"/>
</dbReference>
<evidence type="ECO:0000313" key="9">
    <source>
        <dbReference type="EMBL" id="SFP12228.1"/>
    </source>
</evidence>
<evidence type="ECO:0000256" key="3">
    <source>
        <dbReference type="ARBA" id="ARBA00022448"/>
    </source>
</evidence>
<evidence type="ECO:0000256" key="5">
    <source>
        <dbReference type="ARBA" id="ARBA00022692"/>
    </source>
</evidence>
<proteinExistence type="inferred from homology"/>
<keyword evidence="4" id="KW-1003">Cell membrane</keyword>
<feature type="transmembrane region" description="Helical" evidence="8">
    <location>
        <begin position="54"/>
        <end position="71"/>
    </location>
</feature>
<dbReference type="EMBL" id="FOWX01000005">
    <property type="protein sequence ID" value="SFP12228.1"/>
    <property type="molecule type" value="Genomic_DNA"/>
</dbReference>
<evidence type="ECO:0000256" key="2">
    <source>
        <dbReference type="ARBA" id="ARBA00005658"/>
    </source>
</evidence>
<evidence type="ECO:0000256" key="7">
    <source>
        <dbReference type="ARBA" id="ARBA00023136"/>
    </source>
</evidence>
<evidence type="ECO:0000256" key="8">
    <source>
        <dbReference type="SAM" id="Phobius"/>
    </source>
</evidence>
<feature type="transmembrane region" description="Helical" evidence="8">
    <location>
        <begin position="262"/>
        <end position="285"/>
    </location>
</feature>
<keyword evidence="3" id="KW-0813">Transport</keyword>
<comment type="subcellular location">
    <subcellularLocation>
        <location evidence="1">Cell membrane</location>
        <topology evidence="1">Multi-pass membrane protein</topology>
    </subcellularLocation>
</comment>
<comment type="similarity">
    <text evidence="2">Belongs to the BCCT transporter (TC 2.A.15) family.</text>
</comment>
<evidence type="ECO:0000256" key="6">
    <source>
        <dbReference type="ARBA" id="ARBA00022989"/>
    </source>
</evidence>
<dbReference type="GO" id="GO:0022857">
    <property type="term" value="F:transmembrane transporter activity"/>
    <property type="evidence" value="ECO:0007669"/>
    <property type="project" value="InterPro"/>
</dbReference>
<sequence>MSNSNGMFHGVDARITVVSTLIIAAFVGFCAVMGEQAGAIFGELSTSILQNFKWFYLAMASGVLVYLLYLMTSRYGNVTLGKDGEKPEFSTISWLSMLFSAGMGIGLLFWSVAEPMWHYAGNPFSATALSAESAQTAMRVTYFHWGMHAWALYLMPALCLAYFSFRKGKPLSIRSTLTPLFGEARMNGWLGAIFDILIVVVTAFGIATSFGLGVEQLATGIKTLTGIEMGIGMKMLLILGISLVAIMSVVSGVDRGIKLLSLWNMGLSLVILAAVMAFGPTRYILNTILEGTSDYAQSVIGMSLWSDTQNDAGWQNWWTAFYWAWWLTWAPFVGTFIARISRGRTIRQLVMGSLVIPVLFSFVWIGTFGGAALSYEKDERVAHQEQVQSQALTGEAANFAGGSILVATKADATHSLFTLFDKIEQSSGMSIGGLLGALASLLIVTYFVTSADSGTLVVSTLAARGSLHPPAASRVAWGLMVGAIAAGLLWSGGLKSVQTATICAALPIGVILVLMAMALHRTLLAEPAVSLQISTADDLRASAS</sequence>
<feature type="transmembrane region" description="Helical" evidence="8">
    <location>
        <begin position="434"/>
        <end position="463"/>
    </location>
</feature>
<feature type="transmembrane region" description="Helical" evidence="8">
    <location>
        <begin position="320"/>
        <end position="338"/>
    </location>
</feature>
<gene>
    <name evidence="9" type="ORF">SAMN05216190_10581</name>
</gene>
<feature type="transmembrane region" description="Helical" evidence="8">
    <location>
        <begin position="92"/>
        <end position="113"/>
    </location>
</feature>
<dbReference type="Proteomes" id="UP000198784">
    <property type="component" value="Unassembled WGS sequence"/>
</dbReference>
<accession>A0A1I5MRN4</accession>
<evidence type="ECO:0000313" key="10">
    <source>
        <dbReference type="Proteomes" id="UP000198784"/>
    </source>
</evidence>
<protein>
    <submittedName>
        <fullName evidence="9">Choline/carnitine/betaine transport</fullName>
    </submittedName>
</protein>
<feature type="transmembrane region" description="Helical" evidence="8">
    <location>
        <begin position="475"/>
        <end position="493"/>
    </location>
</feature>
<keyword evidence="6 8" id="KW-1133">Transmembrane helix</keyword>
<dbReference type="OrthoDB" id="9775735at2"/>
<reference evidence="10" key="1">
    <citation type="submission" date="2016-10" db="EMBL/GenBank/DDBJ databases">
        <authorList>
            <person name="Varghese N."/>
            <person name="Submissions S."/>
        </authorList>
    </citation>
    <scope>NUCLEOTIDE SEQUENCE [LARGE SCALE GENOMIC DNA]</scope>
    <source>
        <strain evidence="10">DSM 17834</strain>
    </source>
</reference>
<keyword evidence="5 8" id="KW-0812">Transmembrane</keyword>
<dbReference type="PANTHER" id="PTHR30047">
    <property type="entry name" value="HIGH-AFFINITY CHOLINE TRANSPORT PROTEIN-RELATED"/>
    <property type="match status" value="1"/>
</dbReference>
<feature type="transmembrane region" description="Helical" evidence="8">
    <location>
        <begin position="350"/>
        <end position="373"/>
    </location>
</feature>
<feature type="transmembrane region" description="Helical" evidence="8">
    <location>
        <begin position="231"/>
        <end position="250"/>
    </location>
</feature>
<feature type="transmembrane region" description="Helical" evidence="8">
    <location>
        <begin position="499"/>
        <end position="519"/>
    </location>
</feature>
<name>A0A1I5MRN4_9PSED</name>
<feature type="transmembrane region" description="Helical" evidence="8">
    <location>
        <begin position="147"/>
        <end position="165"/>
    </location>
</feature>
<organism evidence="9 10">
    <name type="scientific">Pseudomonas borbori</name>
    <dbReference type="NCBI Taxonomy" id="289003"/>
    <lineage>
        <taxon>Bacteria</taxon>
        <taxon>Pseudomonadati</taxon>
        <taxon>Pseudomonadota</taxon>
        <taxon>Gammaproteobacteria</taxon>
        <taxon>Pseudomonadales</taxon>
        <taxon>Pseudomonadaceae</taxon>
        <taxon>Pseudomonas</taxon>
    </lineage>
</organism>